<dbReference type="GO" id="GO:0006799">
    <property type="term" value="P:polyphosphate biosynthetic process"/>
    <property type="evidence" value="ECO:0007669"/>
    <property type="project" value="UniProtKB-UniRule"/>
</dbReference>
<dbReference type="InterPro" id="IPR036830">
    <property type="entry name" value="PP_kinase_middle_dom_sf"/>
</dbReference>
<feature type="domain" description="Polyphosphate kinase middle" evidence="9">
    <location>
        <begin position="119"/>
        <end position="298"/>
    </location>
</feature>
<dbReference type="EMBL" id="CACRUQ010000031">
    <property type="protein sequence ID" value="VYU54210.1"/>
    <property type="molecule type" value="Genomic_DNA"/>
</dbReference>
<evidence type="ECO:0000259" key="9">
    <source>
        <dbReference type="Pfam" id="PF02503"/>
    </source>
</evidence>
<dbReference type="SUPFAM" id="SSF140356">
    <property type="entry name" value="PPK N-terminal domain-like"/>
    <property type="match status" value="1"/>
</dbReference>
<feature type="binding site" evidence="6">
    <location>
        <position position="400"/>
    </location>
    <ligand>
        <name>Mg(2+)</name>
        <dbReference type="ChEBI" id="CHEBI:18420"/>
    </ligand>
</feature>
<protein>
    <recommendedName>
        <fullName evidence="6 7">Polyphosphate kinase</fullName>
        <ecNumber evidence="6 7">2.7.4.1</ecNumber>
    </recommendedName>
    <alternativeName>
        <fullName evidence="6">ATP-polyphosphate phosphotransferase</fullName>
    </alternativeName>
    <alternativeName>
        <fullName evidence="6">Polyphosphoric acid kinase</fullName>
    </alternativeName>
</protein>
<dbReference type="PIRSF" id="PIRSF015589">
    <property type="entry name" value="PP_kinase"/>
    <property type="match status" value="1"/>
</dbReference>
<dbReference type="RefSeq" id="WP_412430005.1">
    <property type="nucleotide sequence ID" value="NZ_CACRUQ010000031.1"/>
</dbReference>
<comment type="cofactor">
    <cofactor evidence="6">
        <name>Mg(2+)</name>
        <dbReference type="ChEBI" id="CHEBI:18420"/>
    </cofactor>
</comment>
<dbReference type="SUPFAM" id="SSF56024">
    <property type="entry name" value="Phospholipase D/nuclease"/>
    <property type="match status" value="2"/>
</dbReference>
<evidence type="ECO:0000256" key="1">
    <source>
        <dbReference type="ARBA" id="ARBA00022553"/>
    </source>
</evidence>
<evidence type="ECO:0000256" key="4">
    <source>
        <dbReference type="ARBA" id="ARBA00022777"/>
    </source>
</evidence>
<feature type="binding site" evidence="6">
    <location>
        <position position="370"/>
    </location>
    <ligand>
        <name>Mg(2+)</name>
        <dbReference type="ChEBI" id="CHEBI:18420"/>
    </ligand>
</feature>
<feature type="binding site" evidence="6">
    <location>
        <position position="43"/>
    </location>
    <ligand>
        <name>ATP</name>
        <dbReference type="ChEBI" id="CHEBI:30616"/>
    </ligand>
</feature>
<proteinExistence type="inferred from homology"/>
<keyword evidence="8" id="KW-0175">Coiled coil</keyword>
<comment type="similarity">
    <text evidence="6 7">Belongs to the polyphosphate kinase 1 (PPK1) family.</text>
</comment>
<dbReference type="CDD" id="cd09166">
    <property type="entry name" value="PLDc_PPK1_C1_unchar"/>
    <property type="match status" value="1"/>
</dbReference>
<accession>A0A6N3FQA0</accession>
<dbReference type="Gene3D" id="1.20.58.310">
    <property type="entry name" value="Polyphosphate kinase N-terminal domain"/>
    <property type="match status" value="1"/>
</dbReference>
<evidence type="ECO:0000256" key="3">
    <source>
        <dbReference type="ARBA" id="ARBA00022741"/>
    </source>
</evidence>
<dbReference type="InterPro" id="IPR025198">
    <property type="entry name" value="PPK_N_dom"/>
</dbReference>
<name>A0A6N3FQA0_9FIRM</name>
<dbReference type="HAMAP" id="MF_00347">
    <property type="entry name" value="Polyphosphate_kinase"/>
    <property type="match status" value="1"/>
</dbReference>
<keyword evidence="3 6" id="KW-0547">Nucleotide-binding</keyword>
<dbReference type="NCBIfam" id="TIGR03705">
    <property type="entry name" value="poly_P_kin"/>
    <property type="match status" value="1"/>
</dbReference>
<dbReference type="CDD" id="cd09169">
    <property type="entry name" value="PLDc_PPK1_C2_unchar"/>
    <property type="match status" value="1"/>
</dbReference>
<evidence type="ECO:0000256" key="5">
    <source>
        <dbReference type="ARBA" id="ARBA00022840"/>
    </source>
</evidence>
<keyword evidence="6" id="KW-0479">Metal-binding</keyword>
<dbReference type="GO" id="GO:0046872">
    <property type="term" value="F:metal ion binding"/>
    <property type="evidence" value="ECO:0007669"/>
    <property type="project" value="UniProtKB-KW"/>
</dbReference>
<dbReference type="InterPro" id="IPR024953">
    <property type="entry name" value="PP_kinase_middle"/>
</dbReference>
<feature type="active site" description="Phosphohistidine intermediate" evidence="6">
    <location>
        <position position="430"/>
    </location>
</feature>
<evidence type="ECO:0000259" key="12">
    <source>
        <dbReference type="Pfam" id="PF17941"/>
    </source>
</evidence>
<dbReference type="PANTHER" id="PTHR30218">
    <property type="entry name" value="POLYPHOSPHATE KINASE"/>
    <property type="match status" value="1"/>
</dbReference>
<dbReference type="EC" id="2.7.4.1" evidence="6 7"/>
<dbReference type="InterPro" id="IPR025200">
    <property type="entry name" value="PPK_C_dom2"/>
</dbReference>
<gene>
    <name evidence="13" type="primary">ppk_2</name>
    <name evidence="6" type="synonym">ppk</name>
    <name evidence="13" type="ORF">RTLFYP15_02850</name>
</gene>
<evidence type="ECO:0000313" key="13">
    <source>
        <dbReference type="EMBL" id="VYU54210.1"/>
    </source>
</evidence>
<feature type="coiled-coil region" evidence="8">
    <location>
        <begin position="78"/>
        <end position="105"/>
    </location>
</feature>
<comment type="PTM">
    <text evidence="6 7">An intermediate of this reaction is the autophosphorylated ppk in which a phosphate is covalently linked to a histidine residue through a N-P bond.</text>
</comment>
<comment type="catalytic activity">
    <reaction evidence="6 7">
        <text>[phosphate](n) + ATP = [phosphate](n+1) + ADP</text>
        <dbReference type="Rhea" id="RHEA:19573"/>
        <dbReference type="Rhea" id="RHEA-COMP:9859"/>
        <dbReference type="Rhea" id="RHEA-COMP:14280"/>
        <dbReference type="ChEBI" id="CHEBI:16838"/>
        <dbReference type="ChEBI" id="CHEBI:30616"/>
        <dbReference type="ChEBI" id="CHEBI:456216"/>
        <dbReference type="EC" id="2.7.4.1"/>
    </reaction>
</comment>
<dbReference type="GO" id="GO:0008976">
    <property type="term" value="F:polyphosphate kinase activity"/>
    <property type="evidence" value="ECO:0007669"/>
    <property type="project" value="UniProtKB-UniRule"/>
</dbReference>
<dbReference type="InterPro" id="IPR041108">
    <property type="entry name" value="PP_kinase_C_1"/>
</dbReference>
<comment type="function">
    <text evidence="6 7">Catalyzes the reversible transfer of the terminal phosphate of ATP to form a long-chain polyphosphate (polyP).</text>
</comment>
<organism evidence="13">
    <name type="scientific">[Ruminococcus] torques</name>
    <dbReference type="NCBI Taxonomy" id="33039"/>
    <lineage>
        <taxon>Bacteria</taxon>
        <taxon>Bacillati</taxon>
        <taxon>Bacillota</taxon>
        <taxon>Clostridia</taxon>
        <taxon>Lachnospirales</taxon>
        <taxon>Lachnospiraceae</taxon>
        <taxon>Mediterraneibacter</taxon>
    </lineage>
</organism>
<dbReference type="Pfam" id="PF02503">
    <property type="entry name" value="PP_kinase"/>
    <property type="match status" value="1"/>
</dbReference>
<dbReference type="InterPro" id="IPR003414">
    <property type="entry name" value="PP_kinase"/>
</dbReference>
<dbReference type="Pfam" id="PF13089">
    <property type="entry name" value="PP_kinase_N"/>
    <property type="match status" value="1"/>
</dbReference>
<feature type="domain" description="Polyphosphate kinase C-terminal" evidence="11">
    <location>
        <begin position="498"/>
        <end position="668"/>
    </location>
</feature>
<evidence type="ECO:0000256" key="2">
    <source>
        <dbReference type="ARBA" id="ARBA00022679"/>
    </source>
</evidence>
<evidence type="ECO:0000259" key="11">
    <source>
        <dbReference type="Pfam" id="PF13090"/>
    </source>
</evidence>
<dbReference type="SUPFAM" id="SSF143724">
    <property type="entry name" value="PHP14-like"/>
    <property type="match status" value="1"/>
</dbReference>
<keyword evidence="4 6" id="KW-0418">Kinase</keyword>
<dbReference type="NCBIfam" id="NF003921">
    <property type="entry name" value="PRK05443.2-2"/>
    <property type="match status" value="1"/>
</dbReference>
<keyword evidence="6" id="KW-0460">Magnesium</keyword>
<dbReference type="Gene3D" id="3.30.870.10">
    <property type="entry name" value="Endonuclease Chain A"/>
    <property type="match status" value="2"/>
</dbReference>
<sequence length="700" mass="80587">MSNVYMNRELSWLKFNERVLEEAENPEVPLCERMTFVSIYQSNLDEFFRVRVGSLQDQMLISTEIRENKTKMTSAEQIRAIIKEVKKLNQRKDKAYEKLMKKIEEYGITLINHASAKSEEKKFLEKYFMKEIMPLSSPTIVGKRQPFPFLKNGEIYAVVVLETRNKKERIGIIPCSNNMLTRMVELPGGKGRYMLIEDLILHYIGKVFKGYKVKGKSLLRVVRNADIDADAAYDEDLDYREFMEDLMKQRKKLSPVRIDLSREMDETVVDALCRYLDVTPDRVFRSEAPLDVSFVFQLQDLLRRNTELFYEKRVPQKSPEFKDGQSILQQITEEDKLLSYPYDSIRPFLKMLTEAAEDDSVISIKMTLYRLAKQSKVIEALCEAAENGKEVVVLVELRARFDEENNIRWSRMLEEAGCQIIYGLEHYKVHSKLCLITRRGENGIQYITQIGTGNYNEKTARLYTDLSLMTANEQIGMDAARVFQALAKGEVVEDMEHLLVAPKCLQSKVIEKIEEQIQKQKNGETAYIGLKMNSLTDKRIIDKLIDASKAGVKIDMIVRGICCLIPGVEGETENIHVISVVGRFLEHSRIYIFGNGEEAQYYIGSADFMTRNTVKRVEVAAPVYSERLKKRLQDLFDLMLSDNKKARKEDAKGTYSVVECKGQPINSQELLYQEAYAKAAVNSSNQLEAAVQQTENKVIE</sequence>
<feature type="binding site" evidence="6">
    <location>
        <position position="463"/>
    </location>
    <ligand>
        <name>ATP</name>
        <dbReference type="ChEBI" id="CHEBI:30616"/>
    </ligand>
</feature>
<feature type="binding site" evidence="6">
    <location>
        <position position="559"/>
    </location>
    <ligand>
        <name>ATP</name>
        <dbReference type="ChEBI" id="CHEBI:30616"/>
    </ligand>
</feature>
<feature type="binding site" evidence="6">
    <location>
        <position position="587"/>
    </location>
    <ligand>
        <name>ATP</name>
        <dbReference type="ChEBI" id="CHEBI:30616"/>
    </ligand>
</feature>
<dbReference type="GO" id="GO:0005524">
    <property type="term" value="F:ATP binding"/>
    <property type="evidence" value="ECO:0007669"/>
    <property type="project" value="UniProtKB-KW"/>
</dbReference>
<dbReference type="AlphaFoldDB" id="A0A6N3FQA0"/>
<dbReference type="Pfam" id="PF13090">
    <property type="entry name" value="PP_kinase_C"/>
    <property type="match status" value="1"/>
</dbReference>
<dbReference type="Pfam" id="PF17941">
    <property type="entry name" value="PP_kinase_C_1"/>
    <property type="match status" value="1"/>
</dbReference>
<keyword evidence="2 6" id="KW-0808">Transferase</keyword>
<keyword evidence="5 6" id="KW-0067">ATP-binding</keyword>
<dbReference type="InterPro" id="IPR036832">
    <property type="entry name" value="PPK_N_dom_sf"/>
</dbReference>
<keyword evidence="1 6" id="KW-0597">Phosphoprotein</keyword>
<feature type="domain" description="Polyphosphate kinase N-terminal" evidence="10">
    <location>
        <begin position="5"/>
        <end position="110"/>
    </location>
</feature>
<dbReference type="Gene3D" id="3.30.1840.10">
    <property type="entry name" value="Polyphosphate kinase middle domain"/>
    <property type="match status" value="1"/>
</dbReference>
<dbReference type="NCBIfam" id="NF003917">
    <property type="entry name" value="PRK05443.1-1"/>
    <property type="match status" value="1"/>
</dbReference>
<feature type="domain" description="Polyphosphate kinase C-terminal" evidence="12">
    <location>
        <begin position="326"/>
        <end position="488"/>
    </location>
</feature>
<evidence type="ECO:0000256" key="7">
    <source>
        <dbReference type="RuleBase" id="RU003800"/>
    </source>
</evidence>
<evidence type="ECO:0000259" key="10">
    <source>
        <dbReference type="Pfam" id="PF13089"/>
    </source>
</evidence>
<dbReference type="GO" id="GO:0009358">
    <property type="term" value="C:polyphosphate kinase complex"/>
    <property type="evidence" value="ECO:0007669"/>
    <property type="project" value="InterPro"/>
</dbReference>
<evidence type="ECO:0000256" key="6">
    <source>
        <dbReference type="HAMAP-Rule" id="MF_00347"/>
    </source>
</evidence>
<evidence type="ECO:0000256" key="8">
    <source>
        <dbReference type="SAM" id="Coils"/>
    </source>
</evidence>
<dbReference type="PANTHER" id="PTHR30218:SF0">
    <property type="entry name" value="POLYPHOSPHATE KINASE"/>
    <property type="match status" value="1"/>
</dbReference>
<reference evidence="13" key="1">
    <citation type="submission" date="2019-11" db="EMBL/GenBank/DDBJ databases">
        <authorList>
            <person name="Feng L."/>
        </authorList>
    </citation>
    <scope>NUCLEOTIDE SEQUENCE</scope>
    <source>
        <strain evidence="13">RtorquesLFYP15</strain>
    </source>
</reference>